<feature type="transmembrane region" description="Helical" evidence="1">
    <location>
        <begin position="209"/>
        <end position="232"/>
    </location>
</feature>
<dbReference type="GO" id="GO:0042392">
    <property type="term" value="F:sphingosine-1-phosphate phosphatase activity"/>
    <property type="evidence" value="ECO:0007669"/>
    <property type="project" value="TreeGrafter"/>
</dbReference>
<feature type="transmembrane region" description="Helical" evidence="1">
    <location>
        <begin position="121"/>
        <end position="139"/>
    </location>
</feature>
<dbReference type="InterPro" id="IPR036938">
    <property type="entry name" value="PAP2/HPO_sf"/>
</dbReference>
<sequence>KNLTLLKFPYLSKSISYILEILFIQISDLHNNYVVIFNEALVKMTENKRVVPPILQNLLKYDAYITNEAVTFAQRFLPFEKYEVYYTALELSCNGLIHLPFWFVFSWLFDYPDFVQMQVNMLFGLCLDVILVAVIKAFVRRRRPHRNVDKYNSQLGPDVYSFPSGHASRAFFVAYFFTVLWPINFIFHLPLIAWALSVGISRLLLNRHYIGDITCGFLLGMFVSNIVGFLWIEESTAKWLFNYVSDDKL</sequence>
<dbReference type="Gene3D" id="1.20.144.10">
    <property type="entry name" value="Phosphatidic acid phosphatase type 2/haloperoxidase"/>
    <property type="match status" value="1"/>
</dbReference>
<feature type="transmembrane region" description="Helical" evidence="1">
    <location>
        <begin position="84"/>
        <end position="109"/>
    </location>
</feature>
<dbReference type="OrthoDB" id="10266771at2759"/>
<organism evidence="3 4">
    <name type="scientific">Phyllotreta striolata</name>
    <name type="common">Striped flea beetle</name>
    <name type="synonym">Crioceris striolata</name>
    <dbReference type="NCBI Taxonomy" id="444603"/>
    <lineage>
        <taxon>Eukaryota</taxon>
        <taxon>Metazoa</taxon>
        <taxon>Ecdysozoa</taxon>
        <taxon>Arthropoda</taxon>
        <taxon>Hexapoda</taxon>
        <taxon>Insecta</taxon>
        <taxon>Pterygota</taxon>
        <taxon>Neoptera</taxon>
        <taxon>Endopterygota</taxon>
        <taxon>Coleoptera</taxon>
        <taxon>Polyphaga</taxon>
        <taxon>Cucujiformia</taxon>
        <taxon>Chrysomeloidea</taxon>
        <taxon>Chrysomelidae</taxon>
        <taxon>Galerucinae</taxon>
        <taxon>Alticini</taxon>
        <taxon>Phyllotreta</taxon>
    </lineage>
</organism>
<evidence type="ECO:0000259" key="2">
    <source>
        <dbReference type="SMART" id="SM00014"/>
    </source>
</evidence>
<dbReference type="PANTHER" id="PTHR14969:SF13">
    <property type="entry name" value="AT30094P"/>
    <property type="match status" value="1"/>
</dbReference>
<evidence type="ECO:0000313" key="3">
    <source>
        <dbReference type="EMBL" id="CAG9862255.1"/>
    </source>
</evidence>
<accession>A0A9N9TTK2</accession>
<name>A0A9N9TTK2_PHYSR</name>
<feature type="domain" description="Phosphatidic acid phosphatase type 2/haloperoxidase" evidence="2">
    <location>
        <begin position="116"/>
        <end position="228"/>
    </location>
</feature>
<gene>
    <name evidence="3" type="ORF">PHYEVI_LOCUS8575</name>
</gene>
<protein>
    <recommendedName>
        <fullName evidence="2">Phosphatidic acid phosphatase type 2/haloperoxidase domain-containing protein</fullName>
    </recommendedName>
</protein>
<dbReference type="AlphaFoldDB" id="A0A9N9TTK2"/>
<evidence type="ECO:0000313" key="4">
    <source>
        <dbReference type="Proteomes" id="UP001153712"/>
    </source>
</evidence>
<keyword evidence="1" id="KW-0812">Transmembrane</keyword>
<proteinExistence type="predicted"/>
<dbReference type="EMBL" id="OU900098">
    <property type="protein sequence ID" value="CAG9862255.1"/>
    <property type="molecule type" value="Genomic_DNA"/>
</dbReference>
<dbReference type="PANTHER" id="PTHR14969">
    <property type="entry name" value="SPHINGOSINE-1-PHOSPHATE PHOSPHOHYDROLASE"/>
    <property type="match status" value="1"/>
</dbReference>
<dbReference type="InterPro" id="IPR000326">
    <property type="entry name" value="PAP2/HPO"/>
</dbReference>
<reference evidence="3" key="1">
    <citation type="submission" date="2022-01" db="EMBL/GenBank/DDBJ databases">
        <authorList>
            <person name="King R."/>
        </authorList>
    </citation>
    <scope>NUCLEOTIDE SEQUENCE</scope>
</reference>
<dbReference type="Proteomes" id="UP001153712">
    <property type="component" value="Chromosome 5"/>
</dbReference>
<dbReference type="SUPFAM" id="SSF48317">
    <property type="entry name" value="Acid phosphatase/Vanadium-dependent haloperoxidase"/>
    <property type="match status" value="1"/>
</dbReference>
<evidence type="ECO:0000256" key="1">
    <source>
        <dbReference type="SAM" id="Phobius"/>
    </source>
</evidence>
<keyword evidence="1" id="KW-0472">Membrane</keyword>
<keyword evidence="1" id="KW-1133">Transmembrane helix</keyword>
<feature type="transmembrane region" description="Helical" evidence="1">
    <location>
        <begin position="172"/>
        <end position="197"/>
    </location>
</feature>
<dbReference type="CDD" id="cd03391">
    <property type="entry name" value="PAP2_containing_2_like"/>
    <property type="match status" value="1"/>
</dbReference>
<feature type="non-terminal residue" evidence="3">
    <location>
        <position position="1"/>
    </location>
</feature>
<dbReference type="Pfam" id="PF01569">
    <property type="entry name" value="PAP2"/>
    <property type="match status" value="1"/>
</dbReference>
<dbReference type="SMART" id="SM00014">
    <property type="entry name" value="acidPPc"/>
    <property type="match status" value="1"/>
</dbReference>
<keyword evidence="4" id="KW-1185">Reference proteome</keyword>